<dbReference type="AlphaFoldDB" id="A0A4Q8AII5"/>
<evidence type="ECO:0008006" key="5">
    <source>
        <dbReference type="Google" id="ProtNLM"/>
    </source>
</evidence>
<dbReference type="PANTHER" id="PTHR22946:SF8">
    <property type="entry name" value="ACETYL XYLAN ESTERASE DOMAIN-CONTAINING PROTEIN"/>
    <property type="match status" value="1"/>
</dbReference>
<protein>
    <recommendedName>
        <fullName evidence="5">Alpha/beta hydrolase family protein</fullName>
    </recommendedName>
</protein>
<evidence type="ECO:0000313" key="3">
    <source>
        <dbReference type="EMBL" id="RZU63559.1"/>
    </source>
</evidence>
<sequence length="352" mass="36632">MPERPASPADDTGDPSHGVGAEPLLERIRRCPPPAAEPGATAPSYLASLVEPFHSLAAAAPGVPPRLIDAVPGPGYVRQRWVIEAFASMPFGVFVLRPTEPAAGAPTVLALHGHGYGSRQLVGLTDDGSTDAERTDGHAHFAESLAALGANVVVPDILGFGQRRSPADREPAEISACARLTNHLAFSGLSLVGARLAELVHVLDSLAGVGLDPRAPLGAAGHSGGSLLASSLGLLDDRVRAVALSAYANTYASSILAMHHCPCNYVPGLARFGEMQDVLADLAPRPLLIESGRDDPIFPLPGFRAAARSLRRAYGTDGPLTVVEHDGGHRVDGRVIHARLVEHLAAAFTAAR</sequence>
<dbReference type="EMBL" id="SHLA01000001">
    <property type="protein sequence ID" value="RZU63559.1"/>
    <property type="molecule type" value="Genomic_DNA"/>
</dbReference>
<evidence type="ECO:0000256" key="1">
    <source>
        <dbReference type="ARBA" id="ARBA00008645"/>
    </source>
</evidence>
<reference evidence="3 4" key="1">
    <citation type="submission" date="2019-02" db="EMBL/GenBank/DDBJ databases">
        <title>Sequencing the genomes of 1000 actinobacteria strains.</title>
        <authorList>
            <person name="Klenk H.-P."/>
        </authorList>
    </citation>
    <scope>NUCLEOTIDE SEQUENCE [LARGE SCALE GENOMIC DNA]</scope>
    <source>
        <strain evidence="3 4">DSM 17364</strain>
    </source>
</reference>
<dbReference type="InterPro" id="IPR029058">
    <property type="entry name" value="AB_hydrolase_fold"/>
</dbReference>
<comment type="similarity">
    <text evidence="1">Belongs to the AB hydrolase superfamily.</text>
</comment>
<dbReference type="Gene3D" id="3.40.50.1820">
    <property type="entry name" value="alpha/beta hydrolase"/>
    <property type="match status" value="1"/>
</dbReference>
<dbReference type="PANTHER" id="PTHR22946">
    <property type="entry name" value="DIENELACTONE HYDROLASE DOMAIN-CONTAINING PROTEIN-RELATED"/>
    <property type="match status" value="1"/>
</dbReference>
<organism evidence="3 4">
    <name type="scientific">Zhihengliuella halotolerans</name>
    <dbReference type="NCBI Taxonomy" id="370736"/>
    <lineage>
        <taxon>Bacteria</taxon>
        <taxon>Bacillati</taxon>
        <taxon>Actinomycetota</taxon>
        <taxon>Actinomycetes</taxon>
        <taxon>Micrococcales</taxon>
        <taxon>Micrococcaceae</taxon>
        <taxon>Zhihengliuella</taxon>
    </lineage>
</organism>
<evidence type="ECO:0000313" key="4">
    <source>
        <dbReference type="Proteomes" id="UP000292685"/>
    </source>
</evidence>
<dbReference type="Proteomes" id="UP000292685">
    <property type="component" value="Unassembled WGS sequence"/>
</dbReference>
<comment type="caution">
    <text evidence="3">The sequence shown here is derived from an EMBL/GenBank/DDBJ whole genome shotgun (WGS) entry which is preliminary data.</text>
</comment>
<dbReference type="SUPFAM" id="SSF53474">
    <property type="entry name" value="alpha/beta-Hydrolases"/>
    <property type="match status" value="1"/>
</dbReference>
<dbReference type="RefSeq" id="WP_130451907.1">
    <property type="nucleotide sequence ID" value="NZ_SHLA01000001.1"/>
</dbReference>
<evidence type="ECO:0000256" key="2">
    <source>
        <dbReference type="SAM" id="MobiDB-lite"/>
    </source>
</evidence>
<keyword evidence="4" id="KW-1185">Reference proteome</keyword>
<gene>
    <name evidence="3" type="ORF">EV380_3180</name>
</gene>
<feature type="region of interest" description="Disordered" evidence="2">
    <location>
        <begin position="1"/>
        <end position="25"/>
    </location>
</feature>
<accession>A0A4Q8AII5</accession>
<dbReference type="InterPro" id="IPR050261">
    <property type="entry name" value="FrsA_esterase"/>
</dbReference>
<dbReference type="OrthoDB" id="3668964at2"/>
<name>A0A4Q8AII5_9MICC</name>
<proteinExistence type="inferred from homology"/>